<comment type="caution">
    <text evidence="1">The sequence shown here is derived from an EMBL/GenBank/DDBJ whole genome shotgun (WGS) entry which is preliminary data.</text>
</comment>
<organism evidence="1 2">
    <name type="scientific">Reticulomyxa filosa</name>
    <dbReference type="NCBI Taxonomy" id="46433"/>
    <lineage>
        <taxon>Eukaryota</taxon>
        <taxon>Sar</taxon>
        <taxon>Rhizaria</taxon>
        <taxon>Retaria</taxon>
        <taxon>Foraminifera</taxon>
        <taxon>Monothalamids</taxon>
        <taxon>Reticulomyxidae</taxon>
        <taxon>Reticulomyxa</taxon>
    </lineage>
</organism>
<evidence type="ECO:0000313" key="2">
    <source>
        <dbReference type="Proteomes" id="UP000023152"/>
    </source>
</evidence>
<keyword evidence="2" id="KW-1185">Reference proteome</keyword>
<dbReference type="Proteomes" id="UP000023152">
    <property type="component" value="Unassembled WGS sequence"/>
</dbReference>
<gene>
    <name evidence="1" type="ORF">RFI_21144</name>
</gene>
<sequence length="188" mass="21885">MYFCQDIFTRVNLFFDFYVFYCLNNHNFGKIATEPGKMDKKTKDILAIDKNLLTQNVSRTVLAATFHRQKRLCNNFCYSKLQLHWENMDDPFGTVSDPSDGVVISANIENFMQGIEEDISASIIIEQLSKNKTARKLTLAMFPIKGKELLAVARYMQERAKDSTCFKLNTYTYFYFLFFFFKKGGDNV</sequence>
<accession>X6MQD2</accession>
<proteinExistence type="predicted"/>
<protein>
    <submittedName>
        <fullName evidence="1">Uncharacterized protein</fullName>
    </submittedName>
</protein>
<name>X6MQD2_RETFI</name>
<evidence type="ECO:0000313" key="1">
    <source>
        <dbReference type="EMBL" id="ETO16213.1"/>
    </source>
</evidence>
<reference evidence="1 2" key="1">
    <citation type="journal article" date="2013" name="Curr. Biol.">
        <title>The Genome of the Foraminiferan Reticulomyxa filosa.</title>
        <authorList>
            <person name="Glockner G."/>
            <person name="Hulsmann N."/>
            <person name="Schleicher M."/>
            <person name="Noegel A.A."/>
            <person name="Eichinger L."/>
            <person name="Gallinger C."/>
            <person name="Pawlowski J."/>
            <person name="Sierra R."/>
            <person name="Euteneuer U."/>
            <person name="Pillet L."/>
            <person name="Moustafa A."/>
            <person name="Platzer M."/>
            <person name="Groth M."/>
            <person name="Szafranski K."/>
            <person name="Schliwa M."/>
        </authorList>
    </citation>
    <scope>NUCLEOTIDE SEQUENCE [LARGE SCALE GENOMIC DNA]</scope>
</reference>
<dbReference type="EMBL" id="ASPP01018474">
    <property type="protein sequence ID" value="ETO16213.1"/>
    <property type="molecule type" value="Genomic_DNA"/>
</dbReference>
<dbReference type="AlphaFoldDB" id="X6MQD2"/>